<evidence type="ECO:0000256" key="7">
    <source>
        <dbReference type="ARBA" id="ARBA00023717"/>
    </source>
</evidence>
<dbReference type="Gene3D" id="3.90.226.10">
    <property type="entry name" value="2-enoyl-CoA Hydratase, Chain A, domain 1"/>
    <property type="match status" value="1"/>
</dbReference>
<evidence type="ECO:0000256" key="3">
    <source>
        <dbReference type="ARBA" id="ARBA00022832"/>
    </source>
</evidence>
<dbReference type="PROSITE" id="PS00166">
    <property type="entry name" value="ENOYL_COA_HYDRATASE"/>
    <property type="match status" value="1"/>
</dbReference>
<keyword evidence="10" id="KW-1185">Reference proteome</keyword>
<comment type="function">
    <text evidence="1">Could possibly oxidize fatty acids using specific components.</text>
</comment>
<accession>A0A137ZHK4</accession>
<dbReference type="NCBIfam" id="NF005891">
    <property type="entry name" value="PRK07854.1"/>
    <property type="match status" value="1"/>
</dbReference>
<comment type="caution">
    <text evidence="9">The sequence shown here is derived from an EMBL/GenBank/DDBJ whole genome shotgun (WGS) entry which is preliminary data.</text>
</comment>
<comment type="catalytic activity">
    <reaction evidence="6">
        <text>a (3S)-3-hydroxyacyl-CoA = a (2E)-enoyl-CoA + H2O</text>
        <dbReference type="Rhea" id="RHEA:16105"/>
        <dbReference type="ChEBI" id="CHEBI:15377"/>
        <dbReference type="ChEBI" id="CHEBI:57318"/>
        <dbReference type="ChEBI" id="CHEBI:58856"/>
        <dbReference type="EC" id="4.2.1.17"/>
    </reaction>
</comment>
<evidence type="ECO:0000256" key="5">
    <source>
        <dbReference type="ARBA" id="ARBA00023239"/>
    </source>
</evidence>
<sequence>MIGYTLEEKVAVIEFQRPEARNALNPEIMDGLEAAFDRAEADGVFVIVLTGQGTVFSAGADLRSGAVLDKNFMERVIRFYRRVEAMKQILVAAVNGPAVGAGVQMAMLADLRVLDPSATIAIPAAKLGVTIDKWTLRRLEDLVGGGHARGVLMAAQKIGAEKLLDLGFANAIGDREAALEFARGVAGLAPLSLQNYKALFKSDVAVEPLTEAEEARLHAVWDSEDLKEAIMARIEKREPRFTGC</sequence>
<dbReference type="EMBL" id="LSRE01000017">
    <property type="protein sequence ID" value="KXO97671.1"/>
    <property type="molecule type" value="Genomic_DNA"/>
</dbReference>
<keyword evidence="4" id="KW-0443">Lipid metabolism</keyword>
<evidence type="ECO:0000256" key="4">
    <source>
        <dbReference type="ARBA" id="ARBA00023098"/>
    </source>
</evidence>
<organism evidence="9 10">
    <name type="scientific">Tsukamurella pseudospumae</name>
    <dbReference type="NCBI Taxonomy" id="239498"/>
    <lineage>
        <taxon>Bacteria</taxon>
        <taxon>Bacillati</taxon>
        <taxon>Actinomycetota</taxon>
        <taxon>Actinomycetes</taxon>
        <taxon>Mycobacteriales</taxon>
        <taxon>Tsukamurellaceae</taxon>
        <taxon>Tsukamurella</taxon>
    </lineage>
</organism>
<dbReference type="InterPro" id="IPR001753">
    <property type="entry name" value="Enoyl-CoA_hydra/iso"/>
</dbReference>
<dbReference type="CDD" id="cd06558">
    <property type="entry name" value="crotonase-like"/>
    <property type="match status" value="1"/>
</dbReference>
<evidence type="ECO:0000313" key="10">
    <source>
        <dbReference type="Proteomes" id="UP000070409"/>
    </source>
</evidence>
<evidence type="ECO:0000256" key="6">
    <source>
        <dbReference type="ARBA" id="ARBA00023709"/>
    </source>
</evidence>
<dbReference type="Pfam" id="PF00378">
    <property type="entry name" value="ECH_1"/>
    <property type="match status" value="1"/>
</dbReference>
<proteinExistence type="inferred from homology"/>
<name>A0A137ZHK4_9ACTN</name>
<comment type="catalytic activity">
    <reaction evidence="7">
        <text>a 4-saturated-(3S)-3-hydroxyacyl-CoA = a (3E)-enoyl-CoA + H2O</text>
        <dbReference type="Rhea" id="RHEA:20724"/>
        <dbReference type="ChEBI" id="CHEBI:15377"/>
        <dbReference type="ChEBI" id="CHEBI:58521"/>
        <dbReference type="ChEBI" id="CHEBI:137480"/>
        <dbReference type="EC" id="4.2.1.17"/>
    </reaction>
</comment>
<dbReference type="PANTHER" id="PTHR11941">
    <property type="entry name" value="ENOYL-COA HYDRATASE-RELATED"/>
    <property type="match status" value="1"/>
</dbReference>
<dbReference type="RefSeq" id="WP_068745825.1">
    <property type="nucleotide sequence ID" value="NZ_LSRE01000017.1"/>
</dbReference>
<dbReference type="Proteomes" id="UP000070409">
    <property type="component" value="Unassembled WGS sequence"/>
</dbReference>
<evidence type="ECO:0000313" key="9">
    <source>
        <dbReference type="EMBL" id="KXO97671.1"/>
    </source>
</evidence>
<reference evidence="9 10" key="1">
    <citation type="submission" date="2016-02" db="EMBL/GenBank/DDBJ databases">
        <authorList>
            <person name="Teng J.L."/>
            <person name="Tang Y."/>
            <person name="Huang Y."/>
            <person name="Guo F."/>
            <person name="Wei W."/>
            <person name="Chen J.H."/>
            <person name="Wong S.Y."/>
            <person name="Lau S.K."/>
            <person name="Woo P.C."/>
        </authorList>
    </citation>
    <scope>NUCLEOTIDE SEQUENCE [LARGE SCALE GENOMIC DNA]</scope>
    <source>
        <strain evidence="9 10">JCM 13375</strain>
    </source>
</reference>
<keyword evidence="5" id="KW-0456">Lyase</keyword>
<gene>
    <name evidence="9" type="ORF">AXK61_21760</name>
</gene>
<dbReference type="PANTHER" id="PTHR11941:SF169">
    <property type="entry name" value="(7AS)-7A-METHYL-1,5-DIOXO-2,3,5,6,7,7A-HEXAHYDRO-1H-INDENE-CARBOXYL-COA HYDROLASE"/>
    <property type="match status" value="1"/>
</dbReference>
<evidence type="ECO:0000256" key="8">
    <source>
        <dbReference type="RuleBase" id="RU003707"/>
    </source>
</evidence>
<evidence type="ECO:0000256" key="2">
    <source>
        <dbReference type="ARBA" id="ARBA00005254"/>
    </source>
</evidence>
<comment type="similarity">
    <text evidence="2 8">Belongs to the enoyl-CoA hydratase/isomerase family.</text>
</comment>
<keyword evidence="3" id="KW-0276">Fatty acid metabolism</keyword>
<dbReference type="InterPro" id="IPR018376">
    <property type="entry name" value="Enoyl-CoA_hyd/isom_CS"/>
</dbReference>
<dbReference type="InterPro" id="IPR029045">
    <property type="entry name" value="ClpP/crotonase-like_dom_sf"/>
</dbReference>
<evidence type="ECO:0000256" key="1">
    <source>
        <dbReference type="ARBA" id="ARBA00002994"/>
    </source>
</evidence>
<dbReference type="SUPFAM" id="SSF52096">
    <property type="entry name" value="ClpP/crotonase"/>
    <property type="match status" value="1"/>
</dbReference>
<protein>
    <submittedName>
        <fullName evidence="9">Enoyl-CoA hydratase</fullName>
    </submittedName>
</protein>